<dbReference type="Gene3D" id="3.40.50.300">
    <property type="entry name" value="P-loop containing nucleotide triphosphate hydrolases"/>
    <property type="match status" value="1"/>
</dbReference>
<dbReference type="SUPFAM" id="SSF52540">
    <property type="entry name" value="P-loop containing nucleoside triphosphate hydrolases"/>
    <property type="match status" value="1"/>
</dbReference>
<dbReference type="AlphaFoldDB" id="A0A850DWL9"/>
<comment type="caution">
    <text evidence="1">The sequence shown here is derived from an EMBL/GenBank/DDBJ whole genome shotgun (WGS) entry which is preliminary data.</text>
</comment>
<organism evidence="1 2">
    <name type="scientific">Curtobacterium citreum</name>
    <dbReference type="NCBI Taxonomy" id="2036"/>
    <lineage>
        <taxon>Bacteria</taxon>
        <taxon>Bacillati</taxon>
        <taxon>Actinomycetota</taxon>
        <taxon>Actinomycetes</taxon>
        <taxon>Micrococcales</taxon>
        <taxon>Microbacteriaceae</taxon>
        <taxon>Curtobacterium</taxon>
    </lineage>
</organism>
<reference evidence="1 2" key="1">
    <citation type="submission" date="2020-05" db="EMBL/GenBank/DDBJ databases">
        <title>Genome Sequencing of Type Strains.</title>
        <authorList>
            <person name="Lemaire J.F."/>
            <person name="Inderbitzin P."/>
            <person name="Gregorio O.A."/>
            <person name="Collins S.B."/>
            <person name="Wespe N."/>
            <person name="Knight-Connoni V."/>
        </authorList>
    </citation>
    <scope>NUCLEOTIDE SEQUENCE [LARGE SCALE GENOMIC DNA]</scope>
    <source>
        <strain evidence="1 2">DSM 20512</strain>
    </source>
</reference>
<dbReference type="EMBL" id="JABMCG010000120">
    <property type="protein sequence ID" value="NUU29169.1"/>
    <property type="molecule type" value="Genomic_DNA"/>
</dbReference>
<accession>A0A850DWL9</accession>
<evidence type="ECO:0000313" key="2">
    <source>
        <dbReference type="Proteomes" id="UP000539146"/>
    </source>
</evidence>
<name>A0A850DWL9_9MICO</name>
<dbReference type="Pfam" id="PF13671">
    <property type="entry name" value="AAA_33"/>
    <property type="match status" value="1"/>
</dbReference>
<dbReference type="RefSeq" id="WP_175326527.1">
    <property type="nucleotide sequence ID" value="NZ_BAAAWP010000001.1"/>
</dbReference>
<gene>
    <name evidence="1" type="ORF">HP467_13805</name>
</gene>
<protein>
    <submittedName>
        <fullName evidence="1">AAA family ATPase</fullName>
    </submittedName>
</protein>
<sequence>MAVERGPRTWIITGMPGAGKSTVSRGLAGALPRAARVAADDVGRMIRSGAVWPLGHPEDEAARQVALCHRNIGALTTNFVTAGFDTVVDCVLPDAHHLDHLVGVLPQVPTFLVVLAPGEATCRARNAARPAADRFEFNGHEALDRSMRDGFRDRGWWIDTASQSVDETVRLVVEHAVVGDRGRIAVQPQ</sequence>
<proteinExistence type="predicted"/>
<evidence type="ECO:0000313" key="1">
    <source>
        <dbReference type="EMBL" id="NUU29169.1"/>
    </source>
</evidence>
<dbReference type="InterPro" id="IPR027417">
    <property type="entry name" value="P-loop_NTPase"/>
</dbReference>
<dbReference type="Proteomes" id="UP000539146">
    <property type="component" value="Unassembled WGS sequence"/>
</dbReference>